<dbReference type="SUPFAM" id="SSF50249">
    <property type="entry name" value="Nucleic acid-binding proteins"/>
    <property type="match status" value="3"/>
</dbReference>
<dbReference type="InterPro" id="IPR003871">
    <property type="entry name" value="RFA1B/D_OB_1st"/>
</dbReference>
<dbReference type="CDD" id="cd04480">
    <property type="entry name" value="RPA1_DBD_A_like"/>
    <property type="match status" value="1"/>
</dbReference>
<protein>
    <submittedName>
        <fullName evidence="9">Replication protein A 70 kDa DNA-binding subunit B</fullName>
    </submittedName>
</protein>
<keyword evidence="2" id="KW-0479">Metal-binding</keyword>
<feature type="domain" description="Replication factor A C-terminal" evidence="8">
    <location>
        <begin position="426"/>
        <end position="541"/>
    </location>
</feature>
<proteinExistence type="inferred from homology"/>
<dbReference type="GO" id="GO:0008270">
    <property type="term" value="F:zinc ion binding"/>
    <property type="evidence" value="ECO:0007669"/>
    <property type="project" value="UniProtKB-KW"/>
</dbReference>
<dbReference type="EMBL" id="QZWG01000002">
    <property type="protein sequence ID" value="RZC25513.1"/>
    <property type="molecule type" value="Genomic_DNA"/>
</dbReference>
<dbReference type="InterPro" id="IPR012340">
    <property type="entry name" value="NA-bd_OB-fold"/>
</dbReference>
<dbReference type="CDD" id="cd04481">
    <property type="entry name" value="RPA1_DBD_B_like"/>
    <property type="match status" value="1"/>
</dbReference>
<evidence type="ECO:0000313" key="10">
    <source>
        <dbReference type="Proteomes" id="UP000289340"/>
    </source>
</evidence>
<dbReference type="Gene3D" id="2.40.50.140">
    <property type="entry name" value="Nucleic acid-binding proteins"/>
    <property type="match status" value="3"/>
</dbReference>
<evidence type="ECO:0000256" key="5">
    <source>
        <dbReference type="ARBA" id="ARBA00023125"/>
    </source>
</evidence>
<dbReference type="Pfam" id="PF08646">
    <property type="entry name" value="Rep_fac-A_C"/>
    <property type="match status" value="1"/>
</dbReference>
<feature type="domain" description="Replication protein A 70 kDa DNA-binding subunit B/D first OB fold" evidence="7">
    <location>
        <begin position="154"/>
        <end position="252"/>
    </location>
</feature>
<evidence type="ECO:0000259" key="8">
    <source>
        <dbReference type="Pfam" id="PF08646"/>
    </source>
</evidence>
<evidence type="ECO:0000259" key="7">
    <source>
        <dbReference type="Pfam" id="PF02721"/>
    </source>
</evidence>
<comment type="caution">
    <text evidence="9">The sequence shown here is derived from an EMBL/GenBank/DDBJ whole genome shotgun (WGS) entry which is preliminary data.</text>
</comment>
<evidence type="ECO:0000256" key="1">
    <source>
        <dbReference type="ARBA" id="ARBA00005690"/>
    </source>
</evidence>
<dbReference type="AlphaFoldDB" id="A0A445LQG3"/>
<dbReference type="Pfam" id="PF02721">
    <property type="entry name" value="DUF223"/>
    <property type="match status" value="1"/>
</dbReference>
<reference evidence="9 10" key="1">
    <citation type="submission" date="2018-09" db="EMBL/GenBank/DDBJ databases">
        <title>A high-quality reference genome of wild soybean provides a powerful tool to mine soybean genomes.</title>
        <authorList>
            <person name="Xie M."/>
            <person name="Chung C.Y.L."/>
            <person name="Li M.-W."/>
            <person name="Wong F.-L."/>
            <person name="Chan T.-F."/>
            <person name="Lam H.-M."/>
        </authorList>
    </citation>
    <scope>NUCLEOTIDE SEQUENCE [LARGE SCALE GENOMIC DNA]</scope>
    <source>
        <strain evidence="10">cv. W05</strain>
        <tissue evidence="9">Hypocotyl of etiolated seedlings</tissue>
    </source>
</reference>
<keyword evidence="10" id="KW-1185">Reference proteome</keyword>
<evidence type="ECO:0000256" key="4">
    <source>
        <dbReference type="ARBA" id="ARBA00022833"/>
    </source>
</evidence>
<keyword evidence="4" id="KW-0862">Zinc</keyword>
<evidence type="ECO:0000256" key="6">
    <source>
        <dbReference type="SAM" id="MobiDB-lite"/>
    </source>
</evidence>
<evidence type="ECO:0000313" key="9">
    <source>
        <dbReference type="EMBL" id="RZC25513.1"/>
    </source>
</evidence>
<evidence type="ECO:0000256" key="3">
    <source>
        <dbReference type="ARBA" id="ARBA00022771"/>
    </source>
</evidence>
<accession>A0A445LQG3</accession>
<dbReference type="GO" id="GO:0003677">
    <property type="term" value="F:DNA binding"/>
    <property type="evidence" value="ECO:0007669"/>
    <property type="project" value="UniProtKB-KW"/>
</dbReference>
<dbReference type="InterPro" id="IPR013955">
    <property type="entry name" value="Rep_factor-A_C"/>
</dbReference>
<dbReference type="Proteomes" id="UP000289340">
    <property type="component" value="Chromosome 2"/>
</dbReference>
<dbReference type="InterPro" id="IPR047192">
    <property type="entry name" value="Euk_RPA1_DBD_C"/>
</dbReference>
<name>A0A445LQG3_GLYSO</name>
<evidence type="ECO:0000256" key="2">
    <source>
        <dbReference type="ARBA" id="ARBA00022723"/>
    </source>
</evidence>
<organism evidence="9 10">
    <name type="scientific">Glycine soja</name>
    <name type="common">Wild soybean</name>
    <dbReference type="NCBI Taxonomy" id="3848"/>
    <lineage>
        <taxon>Eukaryota</taxon>
        <taxon>Viridiplantae</taxon>
        <taxon>Streptophyta</taxon>
        <taxon>Embryophyta</taxon>
        <taxon>Tracheophyta</taxon>
        <taxon>Spermatophyta</taxon>
        <taxon>Magnoliopsida</taxon>
        <taxon>eudicotyledons</taxon>
        <taxon>Gunneridae</taxon>
        <taxon>Pentapetalae</taxon>
        <taxon>rosids</taxon>
        <taxon>fabids</taxon>
        <taxon>Fabales</taxon>
        <taxon>Fabaceae</taxon>
        <taxon>Papilionoideae</taxon>
        <taxon>50 kb inversion clade</taxon>
        <taxon>NPAAA clade</taxon>
        <taxon>indigoferoid/millettioid clade</taxon>
        <taxon>Phaseoleae</taxon>
        <taxon>Glycine</taxon>
        <taxon>Glycine subgen. Soja</taxon>
    </lineage>
</organism>
<dbReference type="CDD" id="cd04476">
    <property type="entry name" value="RPA1_DBD_C"/>
    <property type="match status" value="1"/>
</dbReference>
<gene>
    <name evidence="9" type="ORF">D0Y65_004281</name>
</gene>
<comment type="similarity">
    <text evidence="1">Belongs to the replication factor A protein 1 family.</text>
</comment>
<sequence length="628" mass="70085">MKIISFRILAAVLALVLVHFLLFSTFCLHHELGFSGKTILSKKLLYSSFDSVSTSISKLSGNKKQTKKAVEPSLRKAPASVPNPTQNKNIFYLSSWLPRFTSEDSWYQETPKSKLAVRTNGKDFGVRLWFSVRDFRSSVVEGLCNFMARIPDKIRSIDGSKETLKLAVRITDLWFVGTPNKSEQAEMVFVDSEGDQIHAICKSDHLKSWKVDLKENCTYVMHNFKVVKNDGQFRVCEHEYKLFFIGVTVVREANLHELPFKEFRFVEFANVVAGNFVSGLLVDIIGVVDMVVFRGEILSCTLWENYCTQFLSYLNERGDDGPMVIILTHARIKDAQGSYPASVSNSFKASKLLINDPILEIQEFKERLLDLGVEVSRVLLPGDQASSQVSGGSQLSSKDSFLSKAEAKTILEINAISEDVVCVTVGTIRKIVMDNHSWCYPACAQCHRKTDIQTGPFTCGCGKDNDQPVLRYRVEVMVTQNNESSKFLLWDRECAELIGETADDVNRVKIEDGDLDLNASPQALDKFLGHVLAFKVRIQSKFKNAVVLRYSKDLDLINAVLEMLPDSEACSKIDPSNVDCNDAAHAECQSLSVTADHDPVAGLPLTPKKRMSSDEADDELGSSQISPA</sequence>
<feature type="region of interest" description="Disordered" evidence="6">
    <location>
        <begin position="597"/>
        <end position="628"/>
    </location>
</feature>
<keyword evidence="3" id="KW-0863">Zinc-finger</keyword>
<dbReference type="PANTHER" id="PTHR47165:SF4">
    <property type="entry name" value="OS03G0429900 PROTEIN"/>
    <property type="match status" value="1"/>
</dbReference>
<keyword evidence="5 9" id="KW-0238">DNA-binding</keyword>
<dbReference type="PANTHER" id="PTHR47165">
    <property type="entry name" value="OS03G0429900 PROTEIN"/>
    <property type="match status" value="1"/>
</dbReference>